<evidence type="ECO:0000313" key="2">
    <source>
        <dbReference type="Proteomes" id="UP000501690"/>
    </source>
</evidence>
<accession>A0A4D6MJW6</accession>
<keyword evidence="2" id="KW-1185">Reference proteome</keyword>
<name>A0A4D6MJW6_VIGUN</name>
<reference evidence="1 2" key="1">
    <citation type="submission" date="2019-04" db="EMBL/GenBank/DDBJ databases">
        <title>An improved genome assembly and genetic linkage map for asparagus bean, Vigna unguiculata ssp. sesquipedialis.</title>
        <authorList>
            <person name="Xia Q."/>
            <person name="Zhang R."/>
            <person name="Dong Y."/>
        </authorList>
    </citation>
    <scope>NUCLEOTIDE SEQUENCE [LARGE SCALE GENOMIC DNA]</scope>
    <source>
        <tissue evidence="1">Leaf</tissue>
    </source>
</reference>
<dbReference type="AlphaFoldDB" id="A0A4D6MJW6"/>
<dbReference type="Proteomes" id="UP000501690">
    <property type="component" value="Linkage Group LG7"/>
</dbReference>
<proteinExistence type="predicted"/>
<evidence type="ECO:0000313" key="1">
    <source>
        <dbReference type="EMBL" id="QCE00005.1"/>
    </source>
</evidence>
<sequence length="74" mass="9306">MELESESYQDKIKENKEKVMNKKKLSSVAFDFRFHFRLYGFRFHFHFRLRGFQFLLRLSDFIYLDFNFNFFSLL</sequence>
<gene>
    <name evidence="1" type="ORF">DEO72_LG7g1291</name>
</gene>
<organism evidence="1 2">
    <name type="scientific">Vigna unguiculata</name>
    <name type="common">Cowpea</name>
    <dbReference type="NCBI Taxonomy" id="3917"/>
    <lineage>
        <taxon>Eukaryota</taxon>
        <taxon>Viridiplantae</taxon>
        <taxon>Streptophyta</taxon>
        <taxon>Embryophyta</taxon>
        <taxon>Tracheophyta</taxon>
        <taxon>Spermatophyta</taxon>
        <taxon>Magnoliopsida</taxon>
        <taxon>eudicotyledons</taxon>
        <taxon>Gunneridae</taxon>
        <taxon>Pentapetalae</taxon>
        <taxon>rosids</taxon>
        <taxon>fabids</taxon>
        <taxon>Fabales</taxon>
        <taxon>Fabaceae</taxon>
        <taxon>Papilionoideae</taxon>
        <taxon>50 kb inversion clade</taxon>
        <taxon>NPAAA clade</taxon>
        <taxon>indigoferoid/millettioid clade</taxon>
        <taxon>Phaseoleae</taxon>
        <taxon>Vigna</taxon>
    </lineage>
</organism>
<protein>
    <submittedName>
        <fullName evidence="1">Uncharacterized protein</fullName>
    </submittedName>
</protein>
<dbReference type="EMBL" id="CP039351">
    <property type="protein sequence ID" value="QCE00005.1"/>
    <property type="molecule type" value="Genomic_DNA"/>
</dbReference>